<feature type="compositionally biased region" description="Low complexity" evidence="1">
    <location>
        <begin position="29"/>
        <end position="41"/>
    </location>
</feature>
<dbReference type="EMBL" id="UINC01165479">
    <property type="protein sequence ID" value="SVD66890.1"/>
    <property type="molecule type" value="Genomic_DNA"/>
</dbReference>
<name>A0A382X7N3_9ZZZZ</name>
<evidence type="ECO:0000313" key="2">
    <source>
        <dbReference type="EMBL" id="SVD66890.1"/>
    </source>
</evidence>
<evidence type="ECO:0000256" key="1">
    <source>
        <dbReference type="SAM" id="MobiDB-lite"/>
    </source>
</evidence>
<protein>
    <submittedName>
        <fullName evidence="2">Uncharacterized protein</fullName>
    </submittedName>
</protein>
<reference evidence="2" key="1">
    <citation type="submission" date="2018-05" db="EMBL/GenBank/DDBJ databases">
        <authorList>
            <person name="Lanie J.A."/>
            <person name="Ng W.-L."/>
            <person name="Kazmierczak K.M."/>
            <person name="Andrzejewski T.M."/>
            <person name="Davidsen T.M."/>
            <person name="Wayne K.J."/>
            <person name="Tettelin H."/>
            <person name="Glass J.I."/>
            <person name="Rusch D."/>
            <person name="Podicherti R."/>
            <person name="Tsui H.-C.T."/>
            <person name="Winkler M.E."/>
        </authorList>
    </citation>
    <scope>NUCLEOTIDE SEQUENCE</scope>
</reference>
<dbReference type="AlphaFoldDB" id="A0A382X7N3"/>
<gene>
    <name evidence="2" type="ORF">METZ01_LOCUS419744</name>
</gene>
<proteinExistence type="predicted"/>
<accession>A0A382X7N3</accession>
<sequence length="58" mass="6399">MLDSTRQRLNELQGRPTSAQKTERPVTRSASEPASAETSATRVRRSGLADGKAFTFEF</sequence>
<organism evidence="2">
    <name type="scientific">marine metagenome</name>
    <dbReference type="NCBI Taxonomy" id="408172"/>
    <lineage>
        <taxon>unclassified sequences</taxon>
        <taxon>metagenomes</taxon>
        <taxon>ecological metagenomes</taxon>
    </lineage>
</organism>
<feature type="region of interest" description="Disordered" evidence="1">
    <location>
        <begin position="1"/>
        <end position="46"/>
    </location>
</feature>